<dbReference type="PANTHER" id="PTHR35566:SF1">
    <property type="entry name" value="TYPE VI SECRETION SYSTEM BASEPLATE COMPONENT TSSK1"/>
    <property type="match status" value="1"/>
</dbReference>
<dbReference type="EMBL" id="VLLC01000030">
    <property type="protein sequence ID" value="TWI66666.1"/>
    <property type="molecule type" value="Genomic_DNA"/>
</dbReference>
<dbReference type="Pfam" id="PF05936">
    <property type="entry name" value="T6SS_VasE"/>
    <property type="match status" value="2"/>
</dbReference>
<reference evidence="1 2" key="1">
    <citation type="submission" date="2019-07" db="EMBL/GenBank/DDBJ databases">
        <title>Genome sequencing of 100 strains of the haloalkaliphilic chemolithoautotrophic sulfur-oxidizing bacterium Thioalkalivibrio.</title>
        <authorList>
            <person name="Muyzer G."/>
        </authorList>
    </citation>
    <scope>NUCLEOTIDE SEQUENCE [LARGE SCALE GENOMIC DNA]</scope>
    <source>
        <strain evidence="1 2">ASO4-4</strain>
    </source>
</reference>
<name>A0A562RE40_9BACT</name>
<organism evidence="1 2">
    <name type="scientific">Desulfobotulus alkaliphilus</name>
    <dbReference type="NCBI Taxonomy" id="622671"/>
    <lineage>
        <taxon>Bacteria</taxon>
        <taxon>Pseudomonadati</taxon>
        <taxon>Thermodesulfobacteriota</taxon>
        <taxon>Desulfobacteria</taxon>
        <taxon>Desulfobacterales</taxon>
        <taxon>Desulfobacteraceae</taxon>
        <taxon>Desulfobotulus</taxon>
    </lineage>
</organism>
<dbReference type="Proteomes" id="UP000318307">
    <property type="component" value="Unassembled WGS sequence"/>
</dbReference>
<dbReference type="RefSeq" id="WP_144686286.1">
    <property type="nucleotide sequence ID" value="NZ_VLLC01000030.1"/>
</dbReference>
<dbReference type="InterPro" id="IPR010263">
    <property type="entry name" value="T6SS_TssK"/>
</dbReference>
<accession>A0A562RE40</accession>
<evidence type="ECO:0000313" key="1">
    <source>
        <dbReference type="EMBL" id="TWI66666.1"/>
    </source>
</evidence>
<dbReference type="OrthoDB" id="9775333at2"/>
<proteinExistence type="predicted"/>
<comment type="caution">
    <text evidence="1">The sequence shown here is derived from an EMBL/GenBank/DDBJ whole genome shotgun (WGS) entry which is preliminary data.</text>
</comment>
<dbReference type="AlphaFoldDB" id="A0A562RE40"/>
<protein>
    <submittedName>
        <fullName evidence="1">Type VI secretion system protein ImpJ</fullName>
    </submittedName>
</protein>
<keyword evidence="2" id="KW-1185">Reference proteome</keyword>
<gene>
    <name evidence="1" type="ORF">LZ24_02889</name>
</gene>
<evidence type="ECO:0000313" key="2">
    <source>
        <dbReference type="Proteomes" id="UP000318307"/>
    </source>
</evidence>
<sequence length="412" mass="46867">MDKLARIRWEMGQTLLPGHLIAQEDALAAECDARFRILGLPSHGIARLQLNTSLLAEGVLAVQHLSLVMPSGIFLDIPGNARAESLNMNTFGRSALSLYLHLLSADAEGGSEHGEDDSDGIPRRLHSLVISTDQARTGALETMRLGVFVRDPEGKWSLGSEGVPPLLQLGASPYFKAETAELIQILEVFQHKLSQNISASYLSGDSMFSARECLKSALRTQRFLANISGHIRLHPYHLYEMLKDLLTEVAFYRNLMPEHVLEPYDHEDPAACFGKIINPLYEHIRYFQRSSPYLPFESRDGLLQLVFPEEVSRAKEVYLLVQKSQVQERIFLDNIKITAKSRLSLVHRLALQGIPLSRLERPPFQHMFGPEVDFYRLHPGDEWDQAIKDKSLVFYEPPSMKEMRFFLYWREN</sequence>
<dbReference type="PANTHER" id="PTHR35566">
    <property type="entry name" value="BLR3599 PROTEIN"/>
    <property type="match status" value="1"/>
</dbReference>
<dbReference type="NCBIfam" id="TIGR03353">
    <property type="entry name" value="VI_chp_4"/>
    <property type="match status" value="1"/>
</dbReference>